<keyword evidence="2" id="KW-1185">Reference proteome</keyword>
<dbReference type="AlphaFoldDB" id="A0A9P6GR24"/>
<accession>A0A9P6GR24</accession>
<name>A0A9P6GR24_9PLEO</name>
<dbReference type="InterPro" id="IPR052898">
    <property type="entry name" value="ACAD10-like"/>
</dbReference>
<dbReference type="GO" id="GO:0016787">
    <property type="term" value="F:hydrolase activity"/>
    <property type="evidence" value="ECO:0007669"/>
    <property type="project" value="UniProtKB-KW"/>
</dbReference>
<evidence type="ECO:0000313" key="1">
    <source>
        <dbReference type="EMBL" id="KAF9738950.1"/>
    </source>
</evidence>
<dbReference type="PANTHER" id="PTHR47829">
    <property type="entry name" value="HYDROLASE, PUTATIVE (AFU_ORTHOLOGUE AFUA_1G12880)-RELATED"/>
    <property type="match status" value="1"/>
</dbReference>
<dbReference type="OrthoDB" id="1694274at2759"/>
<gene>
    <name evidence="1" type="ORF">PMIN01_01584</name>
</gene>
<dbReference type="InterPro" id="IPR023214">
    <property type="entry name" value="HAD_sf"/>
</dbReference>
<dbReference type="PANTHER" id="PTHR47829:SF1">
    <property type="entry name" value="HAD FAMILY PHOSPHATASE"/>
    <property type="match status" value="1"/>
</dbReference>
<dbReference type="SUPFAM" id="SSF56784">
    <property type="entry name" value="HAD-like"/>
    <property type="match status" value="1"/>
</dbReference>
<dbReference type="Gene3D" id="1.10.150.240">
    <property type="entry name" value="Putative phosphatase, domain 2"/>
    <property type="match status" value="1"/>
</dbReference>
<proteinExistence type="predicted"/>
<dbReference type="Proteomes" id="UP000756921">
    <property type="component" value="Unassembled WGS sequence"/>
</dbReference>
<dbReference type="InterPro" id="IPR036412">
    <property type="entry name" value="HAD-like_sf"/>
</dbReference>
<reference evidence="1" key="1">
    <citation type="journal article" date="2020" name="Mol. Plant Microbe Interact.">
        <title>Genome Sequence of the Biocontrol Agent Coniothyrium minitans strain Conio (IMI 134523).</title>
        <authorList>
            <person name="Patel D."/>
            <person name="Shittu T.A."/>
            <person name="Baroncelli R."/>
            <person name="Muthumeenakshi S."/>
            <person name="Osborne T.H."/>
            <person name="Janganan T.K."/>
            <person name="Sreenivasaprasad S."/>
        </authorList>
    </citation>
    <scope>NUCLEOTIDE SEQUENCE</scope>
    <source>
        <strain evidence="1">Conio</strain>
    </source>
</reference>
<organism evidence="1 2">
    <name type="scientific">Paraphaeosphaeria minitans</name>
    <dbReference type="NCBI Taxonomy" id="565426"/>
    <lineage>
        <taxon>Eukaryota</taxon>
        <taxon>Fungi</taxon>
        <taxon>Dikarya</taxon>
        <taxon>Ascomycota</taxon>
        <taxon>Pezizomycotina</taxon>
        <taxon>Dothideomycetes</taxon>
        <taxon>Pleosporomycetidae</taxon>
        <taxon>Pleosporales</taxon>
        <taxon>Massarineae</taxon>
        <taxon>Didymosphaeriaceae</taxon>
        <taxon>Paraphaeosphaeria</taxon>
    </lineage>
</organism>
<comment type="caution">
    <text evidence="1">The sequence shown here is derived from an EMBL/GenBank/DDBJ whole genome shotgun (WGS) entry which is preliminary data.</text>
</comment>
<dbReference type="InterPro" id="IPR023198">
    <property type="entry name" value="PGP-like_dom2"/>
</dbReference>
<keyword evidence="1" id="KW-0378">Hydrolase</keyword>
<evidence type="ECO:0000313" key="2">
    <source>
        <dbReference type="Proteomes" id="UP000756921"/>
    </source>
</evidence>
<dbReference type="Gene3D" id="3.40.50.1000">
    <property type="entry name" value="HAD superfamily/HAD-like"/>
    <property type="match status" value="1"/>
</dbReference>
<dbReference type="EMBL" id="WJXW01000002">
    <property type="protein sequence ID" value="KAF9738950.1"/>
    <property type="molecule type" value="Genomic_DNA"/>
</dbReference>
<protein>
    <submittedName>
        <fullName evidence="1">Epoxide hydrolase</fullName>
    </submittedName>
</protein>
<sequence>MAPPKAILFDVGGVVVLSPFQAILDYEVENHIPPGYINHAIQRGPPDTGAWQRLERGDCPLDDAWFAAFQTQLQRPPVWREYWIRFHARGGGHADPGSNGGDDATAELDAQVPPVPHIAASALFWRMMRYSRRPDAHMYAALKRLRSVGAGRWVVGALSNTVAFPPGVRDDGGAVFDAGVEFPRAAGYRGDSRDVADWFDVYLGSARMGVRKPDPEAYRLSVRELSRVAEARGLGRVEARDVLFLDDIGVNLKVARQVGMRTIKVDLGGTREAVRKLEAEVGMSLTEGKSRL</sequence>